<name>A0A9N9NPF5_9GLOM</name>
<sequence>DIVTLDDGESTEDEVEVGWINDQIENDAEQLFSVLIKNMKKFKPSKRPLNRQTIYQMLSISDYVSYCNNPKCNSNDSSNDNFYSGSYNGSGGDSDGDSYNSSGGDFDGDFSVPSNSYDGNLDHDFNSDFNKTDIFIRYTMAIENKLKIEDKHLTPGHKLRLKAVQYYLQLLDKGYAKLEASQIIADLFNRGKWFSHCVKSWFKAFINYNDVPKINHGKHFKGSSIIDDENVQLKVAVYLRQHKFDITVNNFRDYVTNEIYLSLA</sequence>
<keyword evidence="2" id="KW-1185">Reference proteome</keyword>
<gene>
    <name evidence="1" type="ORF">FCALED_LOCUS16157</name>
</gene>
<dbReference type="Proteomes" id="UP000789570">
    <property type="component" value="Unassembled WGS sequence"/>
</dbReference>
<reference evidence="1" key="1">
    <citation type="submission" date="2021-06" db="EMBL/GenBank/DDBJ databases">
        <authorList>
            <person name="Kallberg Y."/>
            <person name="Tangrot J."/>
            <person name="Rosling A."/>
        </authorList>
    </citation>
    <scope>NUCLEOTIDE SEQUENCE</scope>
    <source>
        <strain evidence="1">UK204</strain>
    </source>
</reference>
<dbReference type="AlphaFoldDB" id="A0A9N9NPF5"/>
<evidence type="ECO:0000313" key="2">
    <source>
        <dbReference type="Proteomes" id="UP000789570"/>
    </source>
</evidence>
<evidence type="ECO:0000313" key="1">
    <source>
        <dbReference type="EMBL" id="CAG8748771.1"/>
    </source>
</evidence>
<organism evidence="1 2">
    <name type="scientific">Funneliformis caledonium</name>
    <dbReference type="NCBI Taxonomy" id="1117310"/>
    <lineage>
        <taxon>Eukaryota</taxon>
        <taxon>Fungi</taxon>
        <taxon>Fungi incertae sedis</taxon>
        <taxon>Mucoromycota</taxon>
        <taxon>Glomeromycotina</taxon>
        <taxon>Glomeromycetes</taxon>
        <taxon>Glomerales</taxon>
        <taxon>Glomeraceae</taxon>
        <taxon>Funneliformis</taxon>
    </lineage>
</organism>
<proteinExistence type="predicted"/>
<feature type="non-terminal residue" evidence="1">
    <location>
        <position position="264"/>
    </location>
</feature>
<accession>A0A9N9NPF5</accession>
<protein>
    <submittedName>
        <fullName evidence="1">864_t:CDS:1</fullName>
    </submittedName>
</protein>
<comment type="caution">
    <text evidence="1">The sequence shown here is derived from an EMBL/GenBank/DDBJ whole genome shotgun (WGS) entry which is preliminary data.</text>
</comment>
<dbReference type="EMBL" id="CAJVPQ010017562">
    <property type="protein sequence ID" value="CAG8748771.1"/>
    <property type="molecule type" value="Genomic_DNA"/>
</dbReference>
<dbReference type="OrthoDB" id="2439417at2759"/>